<evidence type="ECO:0000313" key="2">
    <source>
        <dbReference type="EMBL" id="GAA2544714.1"/>
    </source>
</evidence>
<sequence length="105" mass="11459">MFQRTFRRAAVGEVTDTMIGLRGGGDAFWKSSRVEICIAVADWARGPMTWVLDVPGGEGTGAKRRTRRRHGRPRVGRVNRSASTDVLNAEWTIFGPGAGMVVGWG</sequence>
<protein>
    <submittedName>
        <fullName evidence="2">Uncharacterized protein</fullName>
    </submittedName>
</protein>
<feature type="region of interest" description="Disordered" evidence="1">
    <location>
        <begin position="57"/>
        <end position="77"/>
    </location>
</feature>
<gene>
    <name evidence="2" type="ORF">GCM10010423_50040</name>
</gene>
<accession>A0ABN3NX31</accession>
<evidence type="ECO:0000256" key="1">
    <source>
        <dbReference type="SAM" id="MobiDB-lite"/>
    </source>
</evidence>
<reference evidence="2 3" key="1">
    <citation type="journal article" date="2019" name="Int. J. Syst. Evol. Microbiol.">
        <title>The Global Catalogue of Microorganisms (GCM) 10K type strain sequencing project: providing services to taxonomists for standard genome sequencing and annotation.</title>
        <authorList>
            <consortium name="The Broad Institute Genomics Platform"/>
            <consortium name="The Broad Institute Genome Sequencing Center for Infectious Disease"/>
            <person name="Wu L."/>
            <person name="Ma J."/>
        </authorList>
    </citation>
    <scope>NUCLEOTIDE SEQUENCE [LARGE SCALE GENOMIC DNA]</scope>
    <source>
        <strain evidence="2 3">JCM 6924</strain>
    </source>
</reference>
<comment type="caution">
    <text evidence="2">The sequence shown here is derived from an EMBL/GenBank/DDBJ whole genome shotgun (WGS) entry which is preliminary data.</text>
</comment>
<evidence type="ECO:0000313" key="3">
    <source>
        <dbReference type="Proteomes" id="UP001501095"/>
    </source>
</evidence>
<keyword evidence="3" id="KW-1185">Reference proteome</keyword>
<feature type="compositionally biased region" description="Basic residues" evidence="1">
    <location>
        <begin position="62"/>
        <end position="77"/>
    </location>
</feature>
<name>A0ABN3NX31_9ACTN</name>
<organism evidence="2 3">
    <name type="scientific">Streptomyces levis</name>
    <dbReference type="NCBI Taxonomy" id="285566"/>
    <lineage>
        <taxon>Bacteria</taxon>
        <taxon>Bacillati</taxon>
        <taxon>Actinomycetota</taxon>
        <taxon>Actinomycetes</taxon>
        <taxon>Kitasatosporales</taxon>
        <taxon>Streptomycetaceae</taxon>
        <taxon>Streptomyces</taxon>
    </lineage>
</organism>
<dbReference type="Proteomes" id="UP001501095">
    <property type="component" value="Unassembled WGS sequence"/>
</dbReference>
<proteinExistence type="predicted"/>
<dbReference type="EMBL" id="BAAATM010000016">
    <property type="protein sequence ID" value="GAA2544714.1"/>
    <property type="molecule type" value="Genomic_DNA"/>
</dbReference>